<evidence type="ECO:0000313" key="1">
    <source>
        <dbReference type="EMBL" id="VDP45404.1"/>
    </source>
</evidence>
<accession>A0A183GP73</accession>
<protein>
    <submittedName>
        <fullName evidence="3">Reverse transcriptase domain-containing protein</fullName>
    </submittedName>
</protein>
<dbReference type="WBParaSite" id="HPBE_0002449301-mRNA-1">
    <property type="protein sequence ID" value="HPBE_0002449301-mRNA-1"/>
    <property type="gene ID" value="HPBE_0002449301"/>
</dbReference>
<evidence type="ECO:0000313" key="3">
    <source>
        <dbReference type="WBParaSite" id="HPBE_0002449301-mRNA-1"/>
    </source>
</evidence>
<reference evidence="3" key="2">
    <citation type="submission" date="2019-09" db="UniProtKB">
        <authorList>
            <consortium name="WormBaseParasite"/>
        </authorList>
    </citation>
    <scope>IDENTIFICATION</scope>
</reference>
<organism evidence="2 3">
    <name type="scientific">Heligmosomoides polygyrus</name>
    <name type="common">Parasitic roundworm</name>
    <dbReference type="NCBI Taxonomy" id="6339"/>
    <lineage>
        <taxon>Eukaryota</taxon>
        <taxon>Metazoa</taxon>
        <taxon>Ecdysozoa</taxon>
        <taxon>Nematoda</taxon>
        <taxon>Chromadorea</taxon>
        <taxon>Rhabditida</taxon>
        <taxon>Rhabditina</taxon>
        <taxon>Rhabditomorpha</taxon>
        <taxon>Strongyloidea</taxon>
        <taxon>Heligmosomidae</taxon>
        <taxon>Heligmosomoides</taxon>
    </lineage>
</organism>
<dbReference type="EMBL" id="UZAH01036429">
    <property type="protein sequence ID" value="VDP45404.1"/>
    <property type="molecule type" value="Genomic_DNA"/>
</dbReference>
<keyword evidence="2" id="KW-1185">Reference proteome</keyword>
<proteinExistence type="predicted"/>
<evidence type="ECO:0000313" key="2">
    <source>
        <dbReference type="Proteomes" id="UP000050761"/>
    </source>
</evidence>
<dbReference type="AlphaFoldDB" id="A0A183GP73"/>
<name>A0A183GP73_HELPZ</name>
<dbReference type="Proteomes" id="UP000050761">
    <property type="component" value="Unassembled WGS sequence"/>
</dbReference>
<sequence length="74" mass="8232">MDQISNLRFADDIVLISTSTAEVEEMLNELNVAESGVCLTGCKQPEIERSGRVVVPAEKEKTSNRQKDHQCIKV</sequence>
<dbReference type="OrthoDB" id="410104at2759"/>
<reference evidence="1 2" key="1">
    <citation type="submission" date="2018-11" db="EMBL/GenBank/DDBJ databases">
        <authorList>
            <consortium name="Pathogen Informatics"/>
        </authorList>
    </citation>
    <scope>NUCLEOTIDE SEQUENCE [LARGE SCALE GENOMIC DNA]</scope>
</reference>
<accession>A0A3P8EKN1</accession>
<gene>
    <name evidence="1" type="ORF">HPBE_LOCUS24492</name>
</gene>